<dbReference type="InterPro" id="IPR056743">
    <property type="entry name" value="TRM5-TYW2-like_MTfase"/>
</dbReference>
<feature type="domain" description="SAM-dependent methyltransferase TRM5/TYW2-type" evidence="11">
    <location>
        <begin position="381"/>
        <end position="789"/>
    </location>
</feature>
<comment type="function">
    <text evidence="9">Specifically methylates the N1 position of guanosine-37 in various cytoplasmic and mitochondrial tRNAs. Methylation is not dependent on the nature of the nucleoside 5' of the target nucleoside. This is the first step in the biosynthesis of wybutosine (yW), a modified base adjacent to the anticodon of tRNAs and required for accurate decoding.</text>
</comment>
<dbReference type="HAMAP" id="MF_03152">
    <property type="entry name" value="TRM5"/>
    <property type="match status" value="1"/>
</dbReference>
<dbReference type="Pfam" id="PF25133">
    <property type="entry name" value="TYW2_N_2"/>
    <property type="match status" value="1"/>
</dbReference>
<dbReference type="SUPFAM" id="SSF53335">
    <property type="entry name" value="S-adenosyl-L-methionine-dependent methyltransferases"/>
    <property type="match status" value="1"/>
</dbReference>
<dbReference type="GO" id="GO:0002939">
    <property type="term" value="P:tRNA N1-guanine methylation"/>
    <property type="evidence" value="ECO:0007669"/>
    <property type="project" value="TreeGrafter"/>
</dbReference>
<sequence length="791" mass="94844">MFFKSLFLSLYLFFFISYVEIIFCIRIKRNNLYNFQNMTNSFNVKNLDDVKEKVKYEKHTYCLLLDKYKVNKILKNKGAKFWLLDIYKFPSVLKYKEYKNCFLQNDHNDKNNHMLNFIYNNYLKKRNHQNAKNESENGNYNNDHNDNQTCNNMNIFFSNEYFKSQSNFNEEDFRLIPLNDFFNKILLELFYKQREENIHDDGIYTKNNIKSMSHLFNDNSPEQYRQKEKQQQVGNIIMCNSNSPEQYRQKEKQQQVGNIIMCKNNSPEQYRQKEKEQAVDNIIMCDEKLCETLINDDEINENDENKNSVENLCEDFKKDKDDIEIIYNMHKFEYIEELFELIKEEDIKFQKVKLEFGYDNMNTSEILRKIFPSINEIIHKFEIIGHIAHLNFCDKLESCKKIIAEIILDKNKSIKTVINKKDILNNTHRTFNIELLAGENNYVTQLKENNIRVKLNYELIYWNSKLKKERDRIYNLVKDNSIIIDVFGGVGIFSLSLSKKSCLCFSNDINEHAYKYMNINISMNKNKNILTYNMDGREFLEKLFNLKIFSKNNNVLTLYINDQNQKNISLDVLNSKNHILTGNDKNKSKNKNKNKNKNHIQNNNTCEKENNISDRKCPYIHNDNNQRNITCDHNNDQRNITCDNNNNNNNNNINVSGNNSIHQYADMYEHKFKYQKIREENIDNSKNEENHKIDINLNIYEDIHILMNLPQTALEFLNVFKKYKKEKNDELRNVFIHCYYFAKPEFFYEHAEKNILLHFNQLPKDIKITEIRKVSPSKLMYVVEFNLKDLL</sequence>
<dbReference type="AlphaFoldDB" id="A0A2P9DES2"/>
<dbReference type="InterPro" id="IPR025792">
    <property type="entry name" value="tRNA_Gua_MeTrfase_euk"/>
</dbReference>
<protein>
    <recommendedName>
        <fullName evidence="9">tRNA (guanine(37)-N1)-methyltransferase</fullName>
        <ecNumber evidence="9">2.1.1.228</ecNumber>
    </recommendedName>
    <alternativeName>
        <fullName evidence="9">M1G-methyltransferase</fullName>
    </alternativeName>
    <alternativeName>
        <fullName evidence="9">tRNA [GM37] methyltransferase</fullName>
    </alternativeName>
    <alternativeName>
        <fullName evidence="9">tRNA methyltransferase 5 homolog</fullName>
    </alternativeName>
</protein>
<feature type="binding site" evidence="9">
    <location>
        <begin position="535"/>
        <end position="536"/>
    </location>
    <ligand>
        <name>S-adenosyl-L-methionine</name>
        <dbReference type="ChEBI" id="CHEBI:59789"/>
    </ligand>
</feature>
<evidence type="ECO:0000259" key="11">
    <source>
        <dbReference type="PROSITE" id="PS51684"/>
    </source>
</evidence>
<dbReference type="Gene3D" id="3.40.50.150">
    <property type="entry name" value="Vaccinia Virus protein VP39"/>
    <property type="match status" value="2"/>
</dbReference>
<keyword evidence="4 9" id="KW-0808">Transferase</keyword>
<dbReference type="GO" id="GO:0005634">
    <property type="term" value="C:nucleus"/>
    <property type="evidence" value="ECO:0007669"/>
    <property type="project" value="UniProtKB-SubCell"/>
</dbReference>
<evidence type="ECO:0000256" key="9">
    <source>
        <dbReference type="HAMAP-Rule" id="MF_03152"/>
    </source>
</evidence>
<keyword evidence="5 9" id="KW-0949">S-adenosyl-L-methionine</keyword>
<dbReference type="PROSITE" id="PS51684">
    <property type="entry name" value="SAM_MT_TRM5_TYW2"/>
    <property type="match status" value="1"/>
</dbReference>
<comment type="subunit">
    <text evidence="9">Monomer.</text>
</comment>
<dbReference type="InterPro" id="IPR029063">
    <property type="entry name" value="SAM-dependent_MTases_sf"/>
</dbReference>
<proteinExistence type="inferred from homology"/>
<comment type="similarity">
    <text evidence="9">Belongs to the TRM5 / TYW2 family.</text>
</comment>
<dbReference type="EC" id="2.1.1.228" evidence="9"/>
<evidence type="ECO:0000256" key="2">
    <source>
        <dbReference type="ARBA" id="ARBA00022490"/>
    </source>
</evidence>
<feature type="binding site" evidence="9">
    <location>
        <position position="470"/>
    </location>
    <ligand>
        <name>S-adenosyl-L-methionine</name>
        <dbReference type="ChEBI" id="CHEBI:59789"/>
    </ligand>
</feature>
<dbReference type="Proteomes" id="UP000240500">
    <property type="component" value="Chromosome 9"/>
</dbReference>
<reference evidence="12 13" key="1">
    <citation type="submission" date="2016-09" db="EMBL/GenBank/DDBJ databases">
        <authorList>
            <consortium name="Pathogen Informatics"/>
        </authorList>
    </citation>
    <scope>NUCLEOTIDE SEQUENCE [LARGE SCALE GENOMIC DNA]</scope>
</reference>
<evidence type="ECO:0000313" key="12">
    <source>
        <dbReference type="EMBL" id="SOV78870.1"/>
    </source>
</evidence>
<feature type="region of interest" description="Disordered" evidence="10">
    <location>
        <begin position="579"/>
        <end position="608"/>
    </location>
</feature>
<evidence type="ECO:0000256" key="7">
    <source>
        <dbReference type="ARBA" id="ARBA00023128"/>
    </source>
</evidence>
<comment type="similarity">
    <text evidence="1">Belongs to the class I-like SAM-binding methyltransferase superfamily. TRM5/TYW2 family.</text>
</comment>
<organism evidence="12 13">
    <name type="scientific">Plasmodium reichenowi</name>
    <dbReference type="NCBI Taxonomy" id="5854"/>
    <lineage>
        <taxon>Eukaryota</taxon>
        <taxon>Sar</taxon>
        <taxon>Alveolata</taxon>
        <taxon>Apicomplexa</taxon>
        <taxon>Aconoidasida</taxon>
        <taxon>Haemosporida</taxon>
        <taxon>Plasmodiidae</taxon>
        <taxon>Plasmodium</taxon>
        <taxon>Plasmodium (Laverania)</taxon>
    </lineage>
</organism>
<dbReference type="Pfam" id="PF02475">
    <property type="entry name" value="TRM5-TYW2_MTfase"/>
    <property type="match status" value="1"/>
</dbReference>
<dbReference type="PANTHER" id="PTHR23245">
    <property type="entry name" value="TRNA METHYLTRANSFERASE"/>
    <property type="match status" value="1"/>
</dbReference>
<keyword evidence="2 9" id="KW-0963">Cytoplasm</keyword>
<dbReference type="GO" id="GO:0005759">
    <property type="term" value="C:mitochondrial matrix"/>
    <property type="evidence" value="ECO:0007669"/>
    <property type="project" value="UniProtKB-SubCell"/>
</dbReference>
<keyword evidence="3 9" id="KW-0489">Methyltransferase</keyword>
<name>A0A2P9DES2_PLARE</name>
<gene>
    <name evidence="12" type="ORF">PRG01_0921700</name>
</gene>
<accession>A0A2P9DES2</accession>
<dbReference type="PANTHER" id="PTHR23245:SF43">
    <property type="entry name" value="TRNA (GUANINE(37)-N1)-METHYLTRANSFERASE 2"/>
    <property type="match status" value="1"/>
</dbReference>
<dbReference type="InterPro" id="IPR056744">
    <property type="entry name" value="TRM5/TYW2-like_N"/>
</dbReference>
<comment type="subcellular location">
    <subcellularLocation>
        <location evidence="9">Mitochondrion matrix</location>
    </subcellularLocation>
    <subcellularLocation>
        <location evidence="9">Nucleus</location>
    </subcellularLocation>
    <subcellularLocation>
        <location evidence="9">Cytoplasm</location>
    </subcellularLocation>
    <text evidence="9">Predominantly in the mitochondria and in the nucleus.</text>
</comment>
<evidence type="ECO:0000256" key="4">
    <source>
        <dbReference type="ARBA" id="ARBA00022679"/>
    </source>
</evidence>
<dbReference type="VEuPathDB" id="PlasmoDB:PRCDC_0912300"/>
<keyword evidence="7 9" id="KW-0496">Mitochondrion</keyword>
<evidence type="ECO:0000256" key="1">
    <source>
        <dbReference type="ARBA" id="ARBA00009775"/>
    </source>
</evidence>
<dbReference type="OrthoDB" id="408788at2759"/>
<feature type="binding site" evidence="9">
    <location>
        <position position="708"/>
    </location>
    <ligand>
        <name>S-adenosyl-L-methionine</name>
        <dbReference type="ChEBI" id="CHEBI:59789"/>
    </ligand>
</feature>
<evidence type="ECO:0000256" key="5">
    <source>
        <dbReference type="ARBA" id="ARBA00022691"/>
    </source>
</evidence>
<evidence type="ECO:0000256" key="3">
    <source>
        <dbReference type="ARBA" id="ARBA00022603"/>
    </source>
</evidence>
<dbReference type="EMBL" id="LT969572">
    <property type="protein sequence ID" value="SOV78870.1"/>
    <property type="molecule type" value="Genomic_DNA"/>
</dbReference>
<comment type="catalytic activity">
    <reaction evidence="9">
        <text>guanosine(37) in tRNA + S-adenosyl-L-methionine = N(1)-methylguanosine(37) in tRNA + S-adenosyl-L-homocysteine + H(+)</text>
        <dbReference type="Rhea" id="RHEA:36899"/>
        <dbReference type="Rhea" id="RHEA-COMP:10145"/>
        <dbReference type="Rhea" id="RHEA-COMP:10147"/>
        <dbReference type="ChEBI" id="CHEBI:15378"/>
        <dbReference type="ChEBI" id="CHEBI:57856"/>
        <dbReference type="ChEBI" id="CHEBI:59789"/>
        <dbReference type="ChEBI" id="CHEBI:73542"/>
        <dbReference type="ChEBI" id="CHEBI:74269"/>
        <dbReference type="EC" id="2.1.1.228"/>
    </reaction>
</comment>
<keyword evidence="8 9" id="KW-0539">Nucleus</keyword>
<evidence type="ECO:0000256" key="8">
    <source>
        <dbReference type="ARBA" id="ARBA00023242"/>
    </source>
</evidence>
<evidence type="ECO:0000256" key="10">
    <source>
        <dbReference type="SAM" id="MobiDB-lite"/>
    </source>
</evidence>
<dbReference type="InterPro" id="IPR030382">
    <property type="entry name" value="MeTrfase_TRM5/TYW2"/>
</dbReference>
<keyword evidence="6 9" id="KW-0819">tRNA processing</keyword>
<feature type="compositionally biased region" description="Basic residues" evidence="10">
    <location>
        <begin position="588"/>
        <end position="598"/>
    </location>
</feature>
<evidence type="ECO:0000313" key="13">
    <source>
        <dbReference type="Proteomes" id="UP000240500"/>
    </source>
</evidence>
<dbReference type="VEuPathDB" id="PlasmoDB:PRG01_0921700"/>
<dbReference type="GO" id="GO:0052906">
    <property type="term" value="F:tRNA (guanine(37)-N1)-methyltransferase activity"/>
    <property type="evidence" value="ECO:0007669"/>
    <property type="project" value="UniProtKB-UniRule"/>
</dbReference>
<evidence type="ECO:0000256" key="6">
    <source>
        <dbReference type="ARBA" id="ARBA00022694"/>
    </source>
</evidence>
<feature type="binding site" evidence="9">
    <location>
        <begin position="508"/>
        <end position="509"/>
    </location>
    <ligand>
        <name>S-adenosyl-L-methionine</name>
        <dbReference type="ChEBI" id="CHEBI:59789"/>
    </ligand>
</feature>